<evidence type="ECO:0000313" key="2">
    <source>
        <dbReference type="Proteomes" id="UP000475862"/>
    </source>
</evidence>
<dbReference type="AlphaFoldDB" id="A0A6G0T5X6"/>
<proteinExistence type="predicted"/>
<sequence length="299" mass="33294">MTCAVVPEIPTNFVVRNPSTVYVRCETRASLNQRDYPIIMHRGWGRQKYVARGTHFSNSPLISSNHIIINPQILDKGWPNEGLCLKDKAKILETQKPLMKPPVPLAGLTTLSLLISICAPAISTTPDPVMLYSFGFECLKFLTCITLLKPRRKTNTAAMTIFSNTLKRVRRVKSPTVSDIHTRPLNIVTKQELARFYTTIESLKLALKFTNIRFTSFDLENAQASFKGTCCLEINCPVGVLTIHFSGPLSKASNLYTLPASAVRQQRRVGTIPFCSNKLDAVAFNFIAVAGSILKISRH</sequence>
<keyword evidence="2" id="KW-1185">Reference proteome</keyword>
<accession>A0A6G0T5X6</accession>
<organism evidence="1 2">
    <name type="scientific">Aphis glycines</name>
    <name type="common">Soybean aphid</name>
    <dbReference type="NCBI Taxonomy" id="307491"/>
    <lineage>
        <taxon>Eukaryota</taxon>
        <taxon>Metazoa</taxon>
        <taxon>Ecdysozoa</taxon>
        <taxon>Arthropoda</taxon>
        <taxon>Hexapoda</taxon>
        <taxon>Insecta</taxon>
        <taxon>Pterygota</taxon>
        <taxon>Neoptera</taxon>
        <taxon>Paraneoptera</taxon>
        <taxon>Hemiptera</taxon>
        <taxon>Sternorrhyncha</taxon>
        <taxon>Aphidomorpha</taxon>
        <taxon>Aphidoidea</taxon>
        <taxon>Aphididae</taxon>
        <taxon>Aphidini</taxon>
        <taxon>Aphis</taxon>
        <taxon>Aphis</taxon>
    </lineage>
</organism>
<protein>
    <submittedName>
        <fullName evidence="1">Uncharacterized protein</fullName>
    </submittedName>
</protein>
<reference evidence="1 2" key="1">
    <citation type="submission" date="2019-08" db="EMBL/GenBank/DDBJ databases">
        <title>The genome of the soybean aphid Biotype 1, its phylome, world population structure and adaptation to the North American continent.</title>
        <authorList>
            <person name="Giordano R."/>
            <person name="Donthu R.K."/>
            <person name="Hernandez A.G."/>
            <person name="Wright C.L."/>
            <person name="Zimin A.V."/>
        </authorList>
    </citation>
    <scope>NUCLEOTIDE SEQUENCE [LARGE SCALE GENOMIC DNA]</scope>
    <source>
        <tissue evidence="1">Whole aphids</tissue>
    </source>
</reference>
<comment type="caution">
    <text evidence="1">The sequence shown here is derived from an EMBL/GenBank/DDBJ whole genome shotgun (WGS) entry which is preliminary data.</text>
</comment>
<evidence type="ECO:0000313" key="1">
    <source>
        <dbReference type="EMBL" id="KAE9526658.1"/>
    </source>
</evidence>
<dbReference type="Proteomes" id="UP000475862">
    <property type="component" value="Unassembled WGS sequence"/>
</dbReference>
<name>A0A6G0T5X6_APHGL</name>
<gene>
    <name evidence="1" type="ORF">AGLY_013306</name>
</gene>
<dbReference type="EMBL" id="VYZN01000054">
    <property type="protein sequence ID" value="KAE9526658.1"/>
    <property type="molecule type" value="Genomic_DNA"/>
</dbReference>